<organism evidence="10 11">
    <name type="scientific">Chitinophaga pollutisoli</name>
    <dbReference type="NCBI Taxonomy" id="3133966"/>
    <lineage>
        <taxon>Bacteria</taxon>
        <taxon>Pseudomonadati</taxon>
        <taxon>Bacteroidota</taxon>
        <taxon>Chitinophagia</taxon>
        <taxon>Chitinophagales</taxon>
        <taxon>Chitinophagaceae</taxon>
        <taxon>Chitinophaga</taxon>
    </lineage>
</organism>
<dbReference type="Gene3D" id="2.60.40.1120">
    <property type="entry name" value="Carboxypeptidase-like, regulatory domain"/>
    <property type="match status" value="1"/>
</dbReference>
<comment type="similarity">
    <text evidence="7">Belongs to the TonB-dependent receptor family.</text>
</comment>
<feature type="chain" id="PRO_5045467734" evidence="8">
    <location>
        <begin position="19"/>
        <end position="1164"/>
    </location>
</feature>
<evidence type="ECO:0000313" key="11">
    <source>
        <dbReference type="Proteomes" id="UP001485459"/>
    </source>
</evidence>
<feature type="signal peptide" evidence="8">
    <location>
        <begin position="1"/>
        <end position="18"/>
    </location>
</feature>
<keyword evidence="6 7" id="KW-0998">Cell outer membrane</keyword>
<dbReference type="NCBIfam" id="TIGR04057">
    <property type="entry name" value="SusC_RagA_signa"/>
    <property type="match status" value="1"/>
</dbReference>
<evidence type="ECO:0000256" key="1">
    <source>
        <dbReference type="ARBA" id="ARBA00004571"/>
    </source>
</evidence>
<dbReference type="RefSeq" id="WP_341835410.1">
    <property type="nucleotide sequence ID" value="NZ_CP149822.1"/>
</dbReference>
<keyword evidence="2 7" id="KW-0813">Transport</keyword>
<name>A0ABZ2YLP5_9BACT</name>
<dbReference type="InterPro" id="IPR012910">
    <property type="entry name" value="Plug_dom"/>
</dbReference>
<dbReference type="EMBL" id="CP149822">
    <property type="protein sequence ID" value="WZN40493.1"/>
    <property type="molecule type" value="Genomic_DNA"/>
</dbReference>
<dbReference type="InterPro" id="IPR008969">
    <property type="entry name" value="CarboxyPept-like_regulatory"/>
</dbReference>
<dbReference type="NCBIfam" id="TIGR04056">
    <property type="entry name" value="OMP_RagA_SusC"/>
    <property type="match status" value="1"/>
</dbReference>
<comment type="subcellular location">
    <subcellularLocation>
        <location evidence="1 7">Cell outer membrane</location>
        <topology evidence="1 7">Multi-pass membrane protein</topology>
    </subcellularLocation>
</comment>
<proteinExistence type="inferred from homology"/>
<dbReference type="InterPro" id="IPR039426">
    <property type="entry name" value="TonB-dep_rcpt-like"/>
</dbReference>
<gene>
    <name evidence="10" type="ORF">WJU16_21240</name>
</gene>
<evidence type="ECO:0000256" key="7">
    <source>
        <dbReference type="PROSITE-ProRule" id="PRU01360"/>
    </source>
</evidence>
<dbReference type="InterPro" id="IPR037066">
    <property type="entry name" value="Plug_dom_sf"/>
</dbReference>
<dbReference type="PROSITE" id="PS52016">
    <property type="entry name" value="TONB_DEPENDENT_REC_3"/>
    <property type="match status" value="1"/>
</dbReference>
<evidence type="ECO:0000256" key="4">
    <source>
        <dbReference type="ARBA" id="ARBA00022692"/>
    </source>
</evidence>
<dbReference type="Gene3D" id="2.40.170.20">
    <property type="entry name" value="TonB-dependent receptor, beta-barrel domain"/>
    <property type="match status" value="1"/>
</dbReference>
<dbReference type="Pfam" id="PF13715">
    <property type="entry name" value="CarbopepD_reg_2"/>
    <property type="match status" value="1"/>
</dbReference>
<dbReference type="InterPro" id="IPR036942">
    <property type="entry name" value="Beta-barrel_TonB_sf"/>
</dbReference>
<evidence type="ECO:0000256" key="6">
    <source>
        <dbReference type="ARBA" id="ARBA00023237"/>
    </source>
</evidence>
<dbReference type="InterPro" id="IPR023997">
    <property type="entry name" value="TonB-dep_OMP_SusC/RagA_CS"/>
</dbReference>
<evidence type="ECO:0000256" key="5">
    <source>
        <dbReference type="ARBA" id="ARBA00023136"/>
    </source>
</evidence>
<evidence type="ECO:0000256" key="8">
    <source>
        <dbReference type="SAM" id="SignalP"/>
    </source>
</evidence>
<keyword evidence="5 7" id="KW-0472">Membrane</keyword>
<evidence type="ECO:0000313" key="10">
    <source>
        <dbReference type="EMBL" id="WZN40493.1"/>
    </source>
</evidence>
<dbReference type="Gene3D" id="2.170.130.10">
    <property type="entry name" value="TonB-dependent receptor, plug domain"/>
    <property type="match status" value="1"/>
</dbReference>
<evidence type="ECO:0000256" key="2">
    <source>
        <dbReference type="ARBA" id="ARBA00022448"/>
    </source>
</evidence>
<keyword evidence="4 7" id="KW-0812">Transmembrane</keyword>
<evidence type="ECO:0000256" key="3">
    <source>
        <dbReference type="ARBA" id="ARBA00022452"/>
    </source>
</evidence>
<dbReference type="InterPro" id="IPR023996">
    <property type="entry name" value="TonB-dep_OMP_SusC/RagA"/>
</dbReference>
<keyword evidence="3 7" id="KW-1134">Transmembrane beta strand</keyword>
<sequence length="1164" mass="127741">MRISILAILLTFNGILVAADGAGQDIRKVIVSVDLNNVTLRQALRQIESLADCSFTYKTRDIEGHGNVTYRAAGIPVGQLLDALLLPKGLRYEQINDHILIRKAPGNTEVFEAVPAEAPSFDGGIRGIVRTSDGRPLPFATIQIAGTSQGDVADSEGRYSISGLKAGTYTLNASAMGHQTQSITVTVTDGFATADFTMSENNQQLSEVVVTALGIKRDERSLGYARQGVKGDNLTYTKEQNVIGSLAGKIAGVQVTGSSGASMGGTQKIQIRGVNALSGASQPLIVVDGTPISNSNYASFDGADYGNLAQDINSEDIESVDVLKGPAASALYGLRGQYGVIMITTRKGRKGPKKVNVTLNSAFSLERAGNFMPMQNIYGGGSTQTWSTNAQGQKVAGLSVDESWGPKADGTPARQVFSYYPLDPTYGKETPFVAYPDNIKDYYETGYTFNNGVNVSGGNENTAFRLSYNNTSIGGVEPNTWLRRNNLGFSGSLDITPKLTVSTNLNYANNSAQRPKQGSEDGARFMVQWFQRSMDMRRLKDYRYADGRILGWSIATPTVANPLPRLTNWNNPYFLAYESPTNDGRDRFFGDVGLSYQVLPGLKVSGFARGDMFTQGIESRHGFGGLGVPSYAVGKYQNTEMNYEFLAEYNKSWGDVSLNANVGGNSYHRKYTYMTGATVGGLSSPDFFNLAASVDRPSLANYELEKKVRSLYGMFSLGFRNRYFVEASLRNDNSSTLPPGNNSYYYPSVSASYVFSDDLKWKALNYGKLRLSYAQAGSDLAPFQTSGELAMGTIYTLGATAINTMYIRDGLLNPNIKPSFAHAYEAGVDLKFLDNRLGMEFTWYMQKNRNQILPLTLSGTSGYASTIINAGLIRNRGIELSVSATPVRTNFFTWNTIFNLNRNRNMVVELAPDINVYPYDNTRYSQVDSYINSYVGEEFGSLIGKAYQRDSATGMILLDNNNMPMYTSATHNFGSVLPDMTGGWQNTFKIWKFDVGAMIDWQKGGQFFSRTWMLAHKTGIAPATAEMNDRGKNVRDPVAEGGGVKVKGISNTTKEYVEAYVDAKTYWRTHVATHVYEEWLVDASYIKLRELRLGYTFEKKDLGRLPINSINLAFIARNPAMLWQKAPKGLDPSELSTGSTSISWRESGQSNTVRSYGVNLIVNF</sequence>
<feature type="domain" description="TonB-dependent receptor plug" evidence="9">
    <location>
        <begin position="220"/>
        <end position="340"/>
    </location>
</feature>
<dbReference type="SUPFAM" id="SSF49464">
    <property type="entry name" value="Carboxypeptidase regulatory domain-like"/>
    <property type="match status" value="1"/>
</dbReference>
<dbReference type="Pfam" id="PF07715">
    <property type="entry name" value="Plug"/>
    <property type="match status" value="1"/>
</dbReference>
<keyword evidence="8" id="KW-0732">Signal</keyword>
<protein>
    <submittedName>
        <fullName evidence="10">SusC/RagA family TonB-linked outer membrane protein</fullName>
    </submittedName>
</protein>
<evidence type="ECO:0000259" key="9">
    <source>
        <dbReference type="Pfam" id="PF07715"/>
    </source>
</evidence>
<keyword evidence="11" id="KW-1185">Reference proteome</keyword>
<accession>A0ABZ2YLP5</accession>
<reference evidence="11" key="1">
    <citation type="submission" date="2024-03" db="EMBL/GenBank/DDBJ databases">
        <title>Chitinophaga horti sp. nov., isolated from garden soil.</title>
        <authorList>
            <person name="Lee D.S."/>
            <person name="Han D.M."/>
            <person name="Baek J.H."/>
            <person name="Choi D.G."/>
            <person name="Jeon J.H."/>
            <person name="Jeon C.O."/>
        </authorList>
    </citation>
    <scope>NUCLEOTIDE SEQUENCE [LARGE SCALE GENOMIC DNA]</scope>
    <source>
        <strain evidence="11">GPA1</strain>
    </source>
</reference>
<dbReference type="Proteomes" id="UP001485459">
    <property type="component" value="Chromosome"/>
</dbReference>
<dbReference type="SUPFAM" id="SSF56935">
    <property type="entry name" value="Porins"/>
    <property type="match status" value="1"/>
</dbReference>